<reference evidence="2 3" key="1">
    <citation type="journal article" date="2014" name="Int. J. Syst. Evol. Microbiol.">
        <title>Complete genome sequence of Corynebacterium casei LMG S-19264T (=DSM 44701T), isolated from a smear-ripened cheese.</title>
        <authorList>
            <consortium name="US DOE Joint Genome Institute (JGI-PGF)"/>
            <person name="Walter F."/>
            <person name="Albersmeier A."/>
            <person name="Kalinowski J."/>
            <person name="Ruckert C."/>
        </authorList>
    </citation>
    <scope>NUCLEOTIDE SEQUENCE [LARGE SCALE GENOMIC DNA]</scope>
    <source>
        <strain evidence="2 3">KCTC 23968</strain>
    </source>
</reference>
<dbReference type="EMBL" id="BMYV01000001">
    <property type="protein sequence ID" value="GGX65712.1"/>
    <property type="molecule type" value="Genomic_DNA"/>
</dbReference>
<dbReference type="Pfam" id="PF09917">
    <property type="entry name" value="DUF2147"/>
    <property type="match status" value="1"/>
</dbReference>
<gene>
    <name evidence="2" type="ORF">GCM10011309_14970</name>
</gene>
<feature type="domain" description="DUF2147" evidence="1">
    <location>
        <begin position="1"/>
        <end position="54"/>
    </location>
</feature>
<dbReference type="PANTHER" id="PTHR36919">
    <property type="entry name" value="BLR1215 PROTEIN"/>
    <property type="match status" value="1"/>
</dbReference>
<protein>
    <recommendedName>
        <fullName evidence="1">DUF2147 domain-containing protein</fullName>
    </recommendedName>
</protein>
<keyword evidence="3" id="KW-1185">Reference proteome</keyword>
<accession>A0A918KL49</accession>
<name>A0A918KL49_9PROT</name>
<dbReference type="Gene3D" id="2.40.128.520">
    <property type="match status" value="1"/>
</dbReference>
<organism evidence="2 3">
    <name type="scientific">Litorimonas cladophorae</name>
    <dbReference type="NCBI Taxonomy" id="1220491"/>
    <lineage>
        <taxon>Bacteria</taxon>
        <taxon>Pseudomonadati</taxon>
        <taxon>Pseudomonadota</taxon>
        <taxon>Alphaproteobacteria</taxon>
        <taxon>Maricaulales</taxon>
        <taxon>Robiginitomaculaceae</taxon>
    </lineage>
</organism>
<evidence type="ECO:0000259" key="1">
    <source>
        <dbReference type="Pfam" id="PF09917"/>
    </source>
</evidence>
<sequence length="59" mass="6642">MLWGFEEKSDKWSSGKIYDAESGKSYKSKLERQADGSLEVKGCIGPICQGQIWTEVKLD</sequence>
<proteinExistence type="predicted"/>
<dbReference type="InterPro" id="IPR019223">
    <property type="entry name" value="DUF2147"/>
</dbReference>
<dbReference type="PANTHER" id="PTHR36919:SF2">
    <property type="entry name" value="BLL6627 PROTEIN"/>
    <property type="match status" value="1"/>
</dbReference>
<evidence type="ECO:0000313" key="3">
    <source>
        <dbReference type="Proteomes" id="UP000600865"/>
    </source>
</evidence>
<comment type="caution">
    <text evidence="2">The sequence shown here is derived from an EMBL/GenBank/DDBJ whole genome shotgun (WGS) entry which is preliminary data.</text>
</comment>
<dbReference type="Proteomes" id="UP000600865">
    <property type="component" value="Unassembled WGS sequence"/>
</dbReference>
<evidence type="ECO:0000313" key="2">
    <source>
        <dbReference type="EMBL" id="GGX65712.1"/>
    </source>
</evidence>
<dbReference type="AlphaFoldDB" id="A0A918KL49"/>